<dbReference type="Gene3D" id="3.40.630.30">
    <property type="match status" value="1"/>
</dbReference>
<name>A0A0A0JVD4_9MICO</name>
<dbReference type="GO" id="GO:0016747">
    <property type="term" value="F:acyltransferase activity, transferring groups other than amino-acyl groups"/>
    <property type="evidence" value="ECO:0007669"/>
    <property type="project" value="InterPro"/>
</dbReference>
<proteinExistence type="predicted"/>
<dbReference type="RefSeq" id="WP_035936387.1">
    <property type="nucleotide sequence ID" value="NZ_AVPL01000018.1"/>
</dbReference>
<evidence type="ECO:0000259" key="1">
    <source>
        <dbReference type="PROSITE" id="PS51186"/>
    </source>
</evidence>
<keyword evidence="3" id="KW-1185">Reference proteome</keyword>
<dbReference type="InterPro" id="IPR016181">
    <property type="entry name" value="Acyl_CoA_acyltransferase"/>
</dbReference>
<dbReference type="AlphaFoldDB" id="A0A0A0JVD4"/>
<protein>
    <recommendedName>
        <fullName evidence="1">N-acetyltransferase domain-containing protein</fullName>
    </recommendedName>
</protein>
<dbReference type="STRING" id="1385519.N801_07495"/>
<dbReference type="eggNOG" id="COG3153">
    <property type="taxonomic scope" value="Bacteria"/>
</dbReference>
<evidence type="ECO:0000313" key="3">
    <source>
        <dbReference type="Proteomes" id="UP000030013"/>
    </source>
</evidence>
<sequence length="326" mass="35338">MSTVQAQDLVIRAAEPGDDATALPMLRASLGKVDDPHYEAFLHWKHRENPFGVSPAWVALHDGVVVGYRTFLRWEFLTGEGRLLRAVRAVDTATDPAYRGLGIFRTLTLQGVAEMTLAGDGIVFNTPNDQSRPGYLKMGWSAARQLPVGVMPRGPRSLVSMLSSRVPAALWSEATEVGDDAGKALTDGDVVEGLLRHAPTSGVRTHRTPGYLAWRTSFGPLHYRLLLADEEDPSRGGVVFRLRRRGDAVEAAIVEQLVPDVRTGATLVRRVLGETGADYAIGLRTGRSAGLVPLPRQGPLLTTRPLAASPPSPRDWALTLGDVELF</sequence>
<evidence type="ECO:0000313" key="2">
    <source>
        <dbReference type="EMBL" id="KGN41385.1"/>
    </source>
</evidence>
<dbReference type="SUPFAM" id="SSF55729">
    <property type="entry name" value="Acyl-CoA N-acyltransferases (Nat)"/>
    <property type="match status" value="1"/>
</dbReference>
<dbReference type="OrthoDB" id="5570877at2"/>
<dbReference type="Proteomes" id="UP000030013">
    <property type="component" value="Unassembled WGS sequence"/>
</dbReference>
<dbReference type="PROSITE" id="PS51186">
    <property type="entry name" value="GNAT"/>
    <property type="match status" value="1"/>
</dbReference>
<feature type="domain" description="N-acetyltransferase" evidence="1">
    <location>
        <begin position="9"/>
        <end position="166"/>
    </location>
</feature>
<accession>A0A0A0JVD4</accession>
<dbReference type="InterPro" id="IPR000182">
    <property type="entry name" value="GNAT_dom"/>
</dbReference>
<organism evidence="2 3">
    <name type="scientific">Knoellia aerolata DSM 18566</name>
    <dbReference type="NCBI Taxonomy" id="1385519"/>
    <lineage>
        <taxon>Bacteria</taxon>
        <taxon>Bacillati</taxon>
        <taxon>Actinomycetota</taxon>
        <taxon>Actinomycetes</taxon>
        <taxon>Micrococcales</taxon>
        <taxon>Intrasporangiaceae</taxon>
        <taxon>Knoellia</taxon>
    </lineage>
</organism>
<dbReference type="EMBL" id="AVPL01000018">
    <property type="protein sequence ID" value="KGN41385.1"/>
    <property type="molecule type" value="Genomic_DNA"/>
</dbReference>
<dbReference type="Pfam" id="PF13527">
    <property type="entry name" value="Acetyltransf_9"/>
    <property type="match status" value="1"/>
</dbReference>
<reference evidence="2 3" key="1">
    <citation type="submission" date="2013-08" db="EMBL/GenBank/DDBJ databases">
        <title>The genome sequence of Knoellia aerolata.</title>
        <authorList>
            <person name="Zhu W."/>
            <person name="Wang G."/>
        </authorList>
    </citation>
    <scope>NUCLEOTIDE SEQUENCE [LARGE SCALE GENOMIC DNA]</scope>
    <source>
        <strain evidence="2 3">DSM 18566</strain>
    </source>
</reference>
<comment type="caution">
    <text evidence="2">The sequence shown here is derived from an EMBL/GenBank/DDBJ whole genome shotgun (WGS) entry which is preliminary data.</text>
</comment>
<gene>
    <name evidence="2" type="ORF">N801_07495</name>
</gene>